<dbReference type="RefSeq" id="XP_003292985.1">
    <property type="nucleotide sequence ID" value="XM_003292937.1"/>
</dbReference>
<organism evidence="1 2">
    <name type="scientific">Dictyostelium purpureum</name>
    <name type="common">Slime mold</name>
    <dbReference type="NCBI Taxonomy" id="5786"/>
    <lineage>
        <taxon>Eukaryota</taxon>
        <taxon>Amoebozoa</taxon>
        <taxon>Evosea</taxon>
        <taxon>Eumycetozoa</taxon>
        <taxon>Dictyostelia</taxon>
        <taxon>Dictyosteliales</taxon>
        <taxon>Dictyosteliaceae</taxon>
        <taxon>Dictyostelium</taxon>
    </lineage>
</organism>
<proteinExistence type="predicted"/>
<dbReference type="AlphaFoldDB" id="F0ZZY7"/>
<dbReference type="InParanoid" id="F0ZZY7"/>
<reference evidence="2" key="1">
    <citation type="journal article" date="2011" name="Genome Biol.">
        <title>Comparative genomics of the social amoebae Dictyostelium discoideum and Dictyostelium purpureum.</title>
        <authorList>
            <consortium name="US DOE Joint Genome Institute (JGI-PGF)"/>
            <person name="Sucgang R."/>
            <person name="Kuo A."/>
            <person name="Tian X."/>
            <person name="Salerno W."/>
            <person name="Parikh A."/>
            <person name="Feasley C.L."/>
            <person name="Dalin E."/>
            <person name="Tu H."/>
            <person name="Huang E."/>
            <person name="Barry K."/>
            <person name="Lindquist E."/>
            <person name="Shapiro H."/>
            <person name="Bruce D."/>
            <person name="Schmutz J."/>
            <person name="Salamov A."/>
            <person name="Fey P."/>
            <person name="Gaudet P."/>
            <person name="Anjard C."/>
            <person name="Babu M.M."/>
            <person name="Basu S."/>
            <person name="Bushmanova Y."/>
            <person name="van der Wel H."/>
            <person name="Katoh-Kurasawa M."/>
            <person name="Dinh C."/>
            <person name="Coutinho P.M."/>
            <person name="Saito T."/>
            <person name="Elias M."/>
            <person name="Schaap P."/>
            <person name="Kay R.R."/>
            <person name="Henrissat B."/>
            <person name="Eichinger L."/>
            <person name="Rivero F."/>
            <person name="Putnam N.H."/>
            <person name="West C.M."/>
            <person name="Loomis W.F."/>
            <person name="Chisholm R.L."/>
            <person name="Shaulsky G."/>
            <person name="Strassmann J.E."/>
            <person name="Queller D.C."/>
            <person name="Kuspa A."/>
            <person name="Grigoriev I.V."/>
        </authorList>
    </citation>
    <scope>NUCLEOTIDE SEQUENCE [LARGE SCALE GENOMIC DNA]</scope>
    <source>
        <strain evidence="2">QSDP1</strain>
    </source>
</reference>
<feature type="non-terminal residue" evidence="1">
    <location>
        <position position="203"/>
    </location>
</feature>
<dbReference type="Proteomes" id="UP000001064">
    <property type="component" value="Unassembled WGS sequence"/>
</dbReference>
<keyword evidence="2" id="KW-1185">Reference proteome</keyword>
<accession>F0ZZY7</accession>
<sequence>MKNEGIIKSSQVFIFFILILMLTSNNSVIRATSSNELLQQQQHNKQNKKQQQQQQYTDDSIIFIQNNINEQNIKKQIGFHYTFTQESNMPTLFGNTFILSEGSSLIGGGTVDQQLQQLQQLAQLHQQQHHSNILQRSFIKENGVDQLSSPLIATNTNKKKNNNNNNNNNDNSVNLVGLKTISTLSLDFVSSFKKSYYQYQHVV</sequence>
<evidence type="ECO:0000313" key="1">
    <source>
        <dbReference type="EMBL" id="EGC30483.1"/>
    </source>
</evidence>
<dbReference type="VEuPathDB" id="AmoebaDB:DICPUDRAFT_157772"/>
<protein>
    <submittedName>
        <fullName evidence="1">Uncharacterized protein</fullName>
    </submittedName>
</protein>
<name>F0ZZY7_DICPU</name>
<evidence type="ECO:0000313" key="2">
    <source>
        <dbReference type="Proteomes" id="UP000001064"/>
    </source>
</evidence>
<gene>
    <name evidence="1" type="ORF">DICPUDRAFT_157772</name>
</gene>
<dbReference type="OrthoDB" id="21213at2759"/>
<dbReference type="KEGG" id="dpp:DICPUDRAFT_157772"/>
<dbReference type="EMBL" id="GL871325">
    <property type="protein sequence ID" value="EGC30483.1"/>
    <property type="molecule type" value="Genomic_DNA"/>
</dbReference>
<dbReference type="GeneID" id="10510468"/>